<name>A0A183BIF0_GLOPA</name>
<proteinExistence type="predicted"/>
<feature type="signal peptide" evidence="1">
    <location>
        <begin position="1"/>
        <end position="26"/>
    </location>
</feature>
<reference evidence="3" key="3">
    <citation type="submission" date="2016-06" db="UniProtKB">
        <authorList>
            <consortium name="WormBaseParasite"/>
        </authorList>
    </citation>
    <scope>IDENTIFICATION</scope>
</reference>
<evidence type="ECO:0000313" key="3">
    <source>
        <dbReference type="WBParaSite" id="GPLIN_000037900"/>
    </source>
</evidence>
<feature type="chain" id="PRO_5008146231" evidence="1">
    <location>
        <begin position="27"/>
        <end position="203"/>
    </location>
</feature>
<dbReference type="Proteomes" id="UP000050741">
    <property type="component" value="Unassembled WGS sequence"/>
</dbReference>
<reference evidence="2" key="1">
    <citation type="submission" date="2013-12" db="EMBL/GenBank/DDBJ databases">
        <authorList>
            <person name="Aslett M."/>
        </authorList>
    </citation>
    <scope>NUCLEOTIDE SEQUENCE [LARGE SCALE GENOMIC DNA]</scope>
    <source>
        <strain evidence="2">Lindley</strain>
    </source>
</reference>
<evidence type="ECO:0000256" key="1">
    <source>
        <dbReference type="SAM" id="SignalP"/>
    </source>
</evidence>
<organism evidence="2 3">
    <name type="scientific">Globodera pallida</name>
    <name type="common">Potato cyst nematode worm</name>
    <name type="synonym">Heterodera pallida</name>
    <dbReference type="NCBI Taxonomy" id="36090"/>
    <lineage>
        <taxon>Eukaryota</taxon>
        <taxon>Metazoa</taxon>
        <taxon>Ecdysozoa</taxon>
        <taxon>Nematoda</taxon>
        <taxon>Chromadorea</taxon>
        <taxon>Rhabditida</taxon>
        <taxon>Tylenchina</taxon>
        <taxon>Tylenchomorpha</taxon>
        <taxon>Tylenchoidea</taxon>
        <taxon>Heteroderidae</taxon>
        <taxon>Heteroderinae</taxon>
        <taxon>Globodera</taxon>
    </lineage>
</organism>
<protein>
    <submittedName>
        <fullName evidence="3">Astacin domain-containing protein</fullName>
    </submittedName>
</protein>
<keyword evidence="1" id="KW-0732">Signal</keyword>
<reference evidence="2" key="2">
    <citation type="submission" date="2014-05" db="EMBL/GenBank/DDBJ databases">
        <title>The genome and life-stage specific transcriptomes of Globodera pallida elucidate key aspects of plant parasitism by a cyst nematode.</title>
        <authorList>
            <person name="Cotton J.A."/>
            <person name="Lilley C.J."/>
            <person name="Jones L.M."/>
            <person name="Kikuchi T."/>
            <person name="Reid A.J."/>
            <person name="Thorpe P."/>
            <person name="Tsai I.J."/>
            <person name="Beasley H."/>
            <person name="Blok V."/>
            <person name="Cock P.J.A."/>
            <person name="Van den Akker S.E."/>
            <person name="Holroyd N."/>
            <person name="Hunt M."/>
            <person name="Mantelin S."/>
            <person name="Naghra H."/>
            <person name="Pain A."/>
            <person name="Palomares-Rius J.E."/>
            <person name="Zarowiecki M."/>
            <person name="Berriman M."/>
            <person name="Jones J.T."/>
            <person name="Urwin P.E."/>
        </authorList>
    </citation>
    <scope>NUCLEOTIDE SEQUENCE [LARGE SCALE GENOMIC DNA]</scope>
    <source>
        <strain evidence="2">Lindley</strain>
    </source>
</reference>
<sequence>MVNTKNVVPPLASIFFLFLGSAPNCARVEKFLDYKTGKELDARTAIKTPLVINPNGRVVINANAIKATTIEMFRPFVYKQSPDQINMIITICVRKGKTLYVCYVGRGFRVYNTLWDHYPSNETAKKCNDSKNKLPGFDSQLHGFKVTVKNNEIETTQSFSKKVMTYPIDEEAKCVDIYKYSAFGFHMYSDIFDKKGVITNLII</sequence>
<accession>A0A183BIF0</accession>
<dbReference type="WBParaSite" id="GPLIN_000037900">
    <property type="protein sequence ID" value="GPLIN_000037900"/>
    <property type="gene ID" value="GPLIN_000037900"/>
</dbReference>
<keyword evidence="2" id="KW-1185">Reference proteome</keyword>
<evidence type="ECO:0000313" key="2">
    <source>
        <dbReference type="Proteomes" id="UP000050741"/>
    </source>
</evidence>
<dbReference type="AlphaFoldDB" id="A0A183BIF0"/>